<evidence type="ECO:0000256" key="3">
    <source>
        <dbReference type="ARBA" id="ARBA00022692"/>
    </source>
</evidence>
<reference evidence="9 10" key="1">
    <citation type="submission" date="2012-02" db="EMBL/GenBank/DDBJ databases">
        <title>Whole genome shotgun sequence of Mobilicoccus pelagius NBRC 104925.</title>
        <authorList>
            <person name="Yoshida Y."/>
            <person name="Hosoyama A."/>
            <person name="Tsuchikane K."/>
            <person name="Katsumata H."/>
            <person name="Yamazaki S."/>
            <person name="Fujita N."/>
        </authorList>
    </citation>
    <scope>NUCLEOTIDE SEQUENCE [LARGE SCALE GENOMIC DNA]</scope>
    <source>
        <strain evidence="9 10">NBRC 104925</strain>
    </source>
</reference>
<dbReference type="PANTHER" id="PTHR36115:SF6">
    <property type="entry name" value="PROLINE-RICH ANTIGEN HOMOLOG"/>
    <property type="match status" value="1"/>
</dbReference>
<evidence type="ECO:0000256" key="6">
    <source>
        <dbReference type="SAM" id="MobiDB-lite"/>
    </source>
</evidence>
<dbReference type="EMBL" id="BAFE01000027">
    <property type="protein sequence ID" value="GAB47850.1"/>
    <property type="molecule type" value="Genomic_DNA"/>
</dbReference>
<dbReference type="GO" id="GO:0005886">
    <property type="term" value="C:plasma membrane"/>
    <property type="evidence" value="ECO:0007669"/>
    <property type="project" value="UniProtKB-SubCell"/>
</dbReference>
<evidence type="ECO:0000259" key="8">
    <source>
        <dbReference type="Pfam" id="PF06271"/>
    </source>
</evidence>
<organism evidence="9 10">
    <name type="scientific">Mobilicoccus pelagius NBRC 104925</name>
    <dbReference type="NCBI Taxonomy" id="1089455"/>
    <lineage>
        <taxon>Bacteria</taxon>
        <taxon>Bacillati</taxon>
        <taxon>Actinomycetota</taxon>
        <taxon>Actinomycetes</taxon>
        <taxon>Micrococcales</taxon>
        <taxon>Dermatophilaceae</taxon>
        <taxon>Mobilicoccus</taxon>
    </lineage>
</organism>
<protein>
    <recommendedName>
        <fullName evidence="8">RDD domain-containing protein</fullName>
    </recommendedName>
</protein>
<name>H5UQ45_9MICO</name>
<dbReference type="AlphaFoldDB" id="H5UQ45"/>
<comment type="caution">
    <text evidence="9">The sequence shown here is derived from an EMBL/GenBank/DDBJ whole genome shotgun (WGS) entry which is preliminary data.</text>
</comment>
<dbReference type="Proteomes" id="UP000004367">
    <property type="component" value="Unassembled WGS sequence"/>
</dbReference>
<evidence type="ECO:0000313" key="9">
    <source>
        <dbReference type="EMBL" id="GAB47850.1"/>
    </source>
</evidence>
<feature type="transmembrane region" description="Helical" evidence="7">
    <location>
        <begin position="116"/>
        <end position="134"/>
    </location>
</feature>
<feature type="domain" description="RDD" evidence="8">
    <location>
        <begin position="38"/>
        <end position="147"/>
    </location>
</feature>
<evidence type="ECO:0000256" key="7">
    <source>
        <dbReference type="SAM" id="Phobius"/>
    </source>
</evidence>
<keyword evidence="2" id="KW-1003">Cell membrane</keyword>
<dbReference type="Pfam" id="PF06271">
    <property type="entry name" value="RDD"/>
    <property type="match status" value="1"/>
</dbReference>
<keyword evidence="10" id="KW-1185">Reference proteome</keyword>
<feature type="region of interest" description="Disordered" evidence="6">
    <location>
        <begin position="1"/>
        <end position="35"/>
    </location>
</feature>
<keyword evidence="3 7" id="KW-0812">Transmembrane</keyword>
<keyword evidence="4 7" id="KW-1133">Transmembrane helix</keyword>
<keyword evidence="5 7" id="KW-0472">Membrane</keyword>
<dbReference type="InterPro" id="IPR010432">
    <property type="entry name" value="RDD"/>
</dbReference>
<dbReference type="InterPro" id="IPR051791">
    <property type="entry name" value="Pra-immunoreactive"/>
</dbReference>
<gene>
    <name evidence="9" type="ORF">MOPEL_029_01320</name>
</gene>
<dbReference type="eggNOG" id="COG1714">
    <property type="taxonomic scope" value="Bacteria"/>
</dbReference>
<dbReference type="OrthoDB" id="5187110at2"/>
<evidence type="ECO:0000313" key="10">
    <source>
        <dbReference type="Proteomes" id="UP000004367"/>
    </source>
</evidence>
<dbReference type="InterPro" id="IPR016795">
    <property type="entry name" value="UCP021697"/>
</dbReference>
<feature type="transmembrane region" description="Helical" evidence="7">
    <location>
        <begin position="72"/>
        <end position="96"/>
    </location>
</feature>
<dbReference type="STRING" id="1089455.MOPEL_029_01320"/>
<dbReference type="PANTHER" id="PTHR36115">
    <property type="entry name" value="PROLINE-RICH ANTIGEN HOMOLOG-RELATED"/>
    <property type="match status" value="1"/>
</dbReference>
<proteinExistence type="predicted"/>
<accession>H5UQ45</accession>
<evidence type="ECO:0000256" key="2">
    <source>
        <dbReference type="ARBA" id="ARBA00022475"/>
    </source>
</evidence>
<evidence type="ECO:0000256" key="1">
    <source>
        <dbReference type="ARBA" id="ARBA00004651"/>
    </source>
</evidence>
<dbReference type="RefSeq" id="WP_009481748.1">
    <property type="nucleotide sequence ID" value="NZ_BAFE01000027.1"/>
</dbReference>
<evidence type="ECO:0000256" key="5">
    <source>
        <dbReference type="ARBA" id="ARBA00023136"/>
    </source>
</evidence>
<dbReference type="PIRSF" id="PIRSF021697">
    <property type="entry name" value="UCP021697"/>
    <property type="match status" value="1"/>
</dbReference>
<evidence type="ECO:0000256" key="4">
    <source>
        <dbReference type="ARBA" id="ARBA00022989"/>
    </source>
</evidence>
<sequence length="154" mass="16439">MIDRRDIGSWLSGPPVDVDPDTYPGDRLGLPEDGPGSVAPFTRRVPALLVDGVVCQLIAMAFLGYRQGAGGLGVFLPTLVFLLMHVLMVGTGGYTIGHRLLGLRVVRVDGGWAGPVAALVRTLALAVLVPGLIYDRDQRGLHDRFAGTVLVRTR</sequence>
<comment type="subcellular location">
    <subcellularLocation>
        <location evidence="1">Cell membrane</location>
        <topology evidence="1">Multi-pass membrane protein</topology>
    </subcellularLocation>
</comment>